<dbReference type="InterPro" id="IPR020846">
    <property type="entry name" value="MFS_dom"/>
</dbReference>
<dbReference type="AlphaFoldDB" id="A0A4Z1G7G8"/>
<feature type="region of interest" description="Disordered" evidence="7">
    <location>
        <begin position="1"/>
        <end position="45"/>
    </location>
</feature>
<reference evidence="10 11" key="1">
    <citation type="submission" date="2017-12" db="EMBL/GenBank/DDBJ databases">
        <title>Comparative genomics of Botrytis spp.</title>
        <authorList>
            <person name="Valero-Jimenez C.A."/>
            <person name="Tapia P."/>
            <person name="Veloso J."/>
            <person name="Silva-Moreno E."/>
            <person name="Staats M."/>
            <person name="Valdes J.H."/>
            <person name="Van Kan J.A.L."/>
        </authorList>
    </citation>
    <scope>NUCLEOTIDE SEQUENCE [LARGE SCALE GENOMIC DNA]</scope>
    <source>
        <strain evidence="10 11">Bh0001</strain>
    </source>
</reference>
<gene>
    <name evidence="10" type="ORF">BHYA_0282g00070</name>
</gene>
<dbReference type="SUPFAM" id="SSF103473">
    <property type="entry name" value="MFS general substrate transporter"/>
    <property type="match status" value="1"/>
</dbReference>
<dbReference type="InterPro" id="IPR036259">
    <property type="entry name" value="MFS_trans_sf"/>
</dbReference>
<feature type="transmembrane region" description="Helical" evidence="8">
    <location>
        <begin position="209"/>
        <end position="228"/>
    </location>
</feature>
<evidence type="ECO:0000256" key="2">
    <source>
        <dbReference type="ARBA" id="ARBA00022448"/>
    </source>
</evidence>
<dbReference type="Pfam" id="PF07690">
    <property type="entry name" value="MFS_1"/>
    <property type="match status" value="1"/>
</dbReference>
<dbReference type="PANTHER" id="PTHR43791:SF26">
    <property type="entry name" value="ALLANTOATE TRANSPORTER, PUTATIVE (AFU_ORTHOLOGUE AFUA_5G09470)-RELATED"/>
    <property type="match status" value="1"/>
</dbReference>
<feature type="transmembrane region" description="Helical" evidence="8">
    <location>
        <begin position="240"/>
        <end position="260"/>
    </location>
</feature>
<keyword evidence="11" id="KW-1185">Reference proteome</keyword>
<comment type="similarity">
    <text evidence="6">Belongs to the major facilitator superfamily. Allantoate permease family.</text>
</comment>
<feature type="region of interest" description="Disordered" evidence="7">
    <location>
        <begin position="509"/>
        <end position="529"/>
    </location>
</feature>
<name>A0A4Z1G7G8_9HELO</name>
<comment type="caution">
    <text evidence="10">The sequence shown here is derived from an EMBL/GenBank/DDBJ whole genome shotgun (WGS) entry which is preliminary data.</text>
</comment>
<dbReference type="InterPro" id="IPR011701">
    <property type="entry name" value="MFS"/>
</dbReference>
<feature type="transmembrane region" description="Helical" evidence="8">
    <location>
        <begin position="404"/>
        <end position="423"/>
    </location>
</feature>
<feature type="transmembrane region" description="Helical" evidence="8">
    <location>
        <begin position="118"/>
        <end position="136"/>
    </location>
</feature>
<keyword evidence="4 8" id="KW-1133">Transmembrane helix</keyword>
<comment type="subcellular location">
    <subcellularLocation>
        <location evidence="1">Membrane</location>
        <topology evidence="1">Multi-pass membrane protein</topology>
    </subcellularLocation>
</comment>
<feature type="domain" description="Major facilitator superfamily (MFS) profile" evidence="9">
    <location>
        <begin position="81"/>
        <end position="493"/>
    </location>
</feature>
<evidence type="ECO:0000313" key="10">
    <source>
        <dbReference type="EMBL" id="TGO32876.1"/>
    </source>
</evidence>
<proteinExistence type="inferred from homology"/>
<evidence type="ECO:0000259" key="9">
    <source>
        <dbReference type="PROSITE" id="PS50850"/>
    </source>
</evidence>
<keyword evidence="3 8" id="KW-0812">Transmembrane</keyword>
<feature type="compositionally biased region" description="Polar residues" evidence="7">
    <location>
        <begin position="20"/>
        <end position="35"/>
    </location>
</feature>
<dbReference type="PANTHER" id="PTHR43791">
    <property type="entry name" value="PERMEASE-RELATED"/>
    <property type="match status" value="1"/>
</dbReference>
<accession>A0A4Z1G7G8</accession>
<feature type="transmembrane region" description="Helical" evidence="8">
    <location>
        <begin position="309"/>
        <end position="333"/>
    </location>
</feature>
<feature type="transmembrane region" description="Helical" evidence="8">
    <location>
        <begin position="375"/>
        <end position="392"/>
    </location>
</feature>
<dbReference type="Proteomes" id="UP000297814">
    <property type="component" value="Unassembled WGS sequence"/>
</dbReference>
<evidence type="ECO:0000313" key="11">
    <source>
        <dbReference type="Proteomes" id="UP000297814"/>
    </source>
</evidence>
<keyword evidence="5 8" id="KW-0472">Membrane</keyword>
<evidence type="ECO:0000256" key="5">
    <source>
        <dbReference type="ARBA" id="ARBA00023136"/>
    </source>
</evidence>
<organism evidence="10 11">
    <name type="scientific">Botrytis hyacinthi</name>
    <dbReference type="NCBI Taxonomy" id="278943"/>
    <lineage>
        <taxon>Eukaryota</taxon>
        <taxon>Fungi</taxon>
        <taxon>Dikarya</taxon>
        <taxon>Ascomycota</taxon>
        <taxon>Pezizomycotina</taxon>
        <taxon>Leotiomycetes</taxon>
        <taxon>Helotiales</taxon>
        <taxon>Sclerotiniaceae</taxon>
        <taxon>Botrytis</taxon>
    </lineage>
</organism>
<evidence type="ECO:0000256" key="3">
    <source>
        <dbReference type="ARBA" id="ARBA00022692"/>
    </source>
</evidence>
<evidence type="ECO:0000256" key="8">
    <source>
        <dbReference type="SAM" id="Phobius"/>
    </source>
</evidence>
<dbReference type="GO" id="GO:0016020">
    <property type="term" value="C:membrane"/>
    <property type="evidence" value="ECO:0007669"/>
    <property type="project" value="UniProtKB-SubCell"/>
</dbReference>
<feature type="transmembrane region" description="Helical" evidence="8">
    <location>
        <begin position="77"/>
        <end position="94"/>
    </location>
</feature>
<dbReference type="Gene3D" id="1.20.1250.20">
    <property type="entry name" value="MFS general substrate transporter like domains"/>
    <property type="match status" value="1"/>
</dbReference>
<evidence type="ECO:0000256" key="4">
    <source>
        <dbReference type="ARBA" id="ARBA00022989"/>
    </source>
</evidence>
<evidence type="ECO:0000256" key="6">
    <source>
        <dbReference type="ARBA" id="ARBA00037968"/>
    </source>
</evidence>
<feature type="compositionally biased region" description="Basic and acidic residues" evidence="7">
    <location>
        <begin position="1"/>
        <end position="13"/>
    </location>
</feature>
<protein>
    <recommendedName>
        <fullName evidence="9">Major facilitator superfamily (MFS) profile domain-containing protein</fullName>
    </recommendedName>
</protein>
<dbReference type="GO" id="GO:0022857">
    <property type="term" value="F:transmembrane transporter activity"/>
    <property type="evidence" value="ECO:0007669"/>
    <property type="project" value="InterPro"/>
</dbReference>
<feature type="transmembrane region" description="Helical" evidence="8">
    <location>
        <begin position="467"/>
        <end position="488"/>
    </location>
</feature>
<dbReference type="PROSITE" id="PS50850">
    <property type="entry name" value="MFS"/>
    <property type="match status" value="1"/>
</dbReference>
<evidence type="ECO:0000256" key="7">
    <source>
        <dbReference type="SAM" id="MobiDB-lite"/>
    </source>
</evidence>
<feature type="transmembrane region" description="Helical" evidence="8">
    <location>
        <begin position="345"/>
        <end position="363"/>
    </location>
</feature>
<sequence length="548" mass="62000">MDPNKQGKGEVTHLEGPPIQQGNHQFDTLSPQSSLPPWKPSQRKQPEGDTALALFQDTEQLHQAINPVEERRLIKKIDMVILPCLAVCYMFYYIDKTTLSYAAIFGIKDDLHLEGTKYSWLSSIFYFGWLAWAFPTNYLMQKFPVAKYLAFNIFMWGVLLMCQAAARNFTELAVLRALSGAAEGCSDSSFMIITSMWYTRREQPIRIGLWYSANGVGIALGGLIGYGIGNIRGSLASWKYEFLIVGACCCIWGIVLWFFLPDSPVTARVLSIDEKRMAVERLRENQTGVENKTFKWKQVKEWAGDYKTYLFFLIGLVANIPNGGISNFGTLIIKGFGYSTLITTIMQIPYGVLITLSILLCVFLNDRLPPNNRCIMILIFLLPNITGAFGLQFLPQTHQVPRLIMYYLTGPYNASFVLLLSVLSANTAGHTKKILTNATLFVGLCVGNISGPFFYKSSQAPKYQLGIWSMIVAHLAEAVLIIILRFLLKRENEKRDLQQGIDVASGVREGRGDEFADEDEEERRRRDLDETAFADLTDRENENFRYIF</sequence>
<feature type="transmembrane region" description="Helical" evidence="8">
    <location>
        <begin position="435"/>
        <end position="455"/>
    </location>
</feature>
<evidence type="ECO:0000256" key="1">
    <source>
        <dbReference type="ARBA" id="ARBA00004141"/>
    </source>
</evidence>
<keyword evidence="2" id="KW-0813">Transport</keyword>
<dbReference type="FunFam" id="1.20.1250.20:FF:000064">
    <property type="entry name" value="MFS allantoate transporter"/>
    <property type="match status" value="1"/>
</dbReference>
<dbReference type="EMBL" id="PQXK01000282">
    <property type="protein sequence ID" value="TGO32876.1"/>
    <property type="molecule type" value="Genomic_DNA"/>
</dbReference>